<dbReference type="InterPro" id="IPR012338">
    <property type="entry name" value="Beta-lactam/transpept-like"/>
</dbReference>
<reference evidence="4 5" key="1">
    <citation type="submission" date="2016-03" db="EMBL/GenBank/DDBJ databases">
        <authorList>
            <person name="Ploux O."/>
        </authorList>
    </citation>
    <scope>NUCLEOTIDE SEQUENCE [LARGE SCALE GENOMIC DNA]</scope>
    <source>
        <strain evidence="4 5">UAMH 11012</strain>
    </source>
</reference>
<dbReference type="InterPro" id="IPR050789">
    <property type="entry name" value="Diverse_Enzym_Activities"/>
</dbReference>
<evidence type="ECO:0000313" key="4">
    <source>
        <dbReference type="EMBL" id="CZR60695.1"/>
    </source>
</evidence>
<organism evidence="4 5">
    <name type="scientific">Phialocephala subalpina</name>
    <dbReference type="NCBI Taxonomy" id="576137"/>
    <lineage>
        <taxon>Eukaryota</taxon>
        <taxon>Fungi</taxon>
        <taxon>Dikarya</taxon>
        <taxon>Ascomycota</taxon>
        <taxon>Pezizomycotina</taxon>
        <taxon>Leotiomycetes</taxon>
        <taxon>Helotiales</taxon>
        <taxon>Mollisiaceae</taxon>
        <taxon>Phialocephala</taxon>
        <taxon>Phialocephala fortinii species complex</taxon>
    </lineage>
</organism>
<dbReference type="OrthoDB" id="428260at2759"/>
<comment type="similarity">
    <text evidence="1">Belongs to the class-A beta-lactamase family.</text>
</comment>
<dbReference type="Proteomes" id="UP000184330">
    <property type="component" value="Unassembled WGS sequence"/>
</dbReference>
<proteinExistence type="inferred from homology"/>
<dbReference type="STRING" id="576137.A0A1L7X6P5"/>
<dbReference type="InterPro" id="IPR001466">
    <property type="entry name" value="Beta-lactam-related"/>
</dbReference>
<dbReference type="PANTHER" id="PTHR43283:SF17">
    <property type="entry name" value="(LOVD), PUTATIVE (AFU_ORTHOLOGUE AFUA_5G00920)-RELATED"/>
    <property type="match status" value="1"/>
</dbReference>
<dbReference type="SUPFAM" id="SSF56601">
    <property type="entry name" value="beta-lactamase/transpeptidase-like"/>
    <property type="match status" value="1"/>
</dbReference>
<gene>
    <name evidence="4" type="ORF">PAC_10591</name>
</gene>
<evidence type="ECO:0000256" key="2">
    <source>
        <dbReference type="ARBA" id="ARBA00022801"/>
    </source>
</evidence>
<feature type="domain" description="Beta-lactamase-related" evidence="3">
    <location>
        <begin position="5"/>
        <end position="380"/>
    </location>
</feature>
<dbReference type="AlphaFoldDB" id="A0A1L7X6P5"/>
<keyword evidence="5" id="KW-1185">Reference proteome</keyword>
<dbReference type="Pfam" id="PF00144">
    <property type="entry name" value="Beta-lactamase"/>
    <property type="match status" value="1"/>
</dbReference>
<evidence type="ECO:0000259" key="3">
    <source>
        <dbReference type="Pfam" id="PF00144"/>
    </source>
</evidence>
<accession>A0A1L7X6P5</accession>
<dbReference type="EMBL" id="FJOG01000016">
    <property type="protein sequence ID" value="CZR60695.1"/>
    <property type="molecule type" value="Genomic_DNA"/>
</dbReference>
<evidence type="ECO:0000256" key="1">
    <source>
        <dbReference type="ARBA" id="ARBA00009009"/>
    </source>
</evidence>
<dbReference type="GO" id="GO:0016787">
    <property type="term" value="F:hydrolase activity"/>
    <property type="evidence" value="ECO:0007669"/>
    <property type="project" value="UniProtKB-KW"/>
</dbReference>
<protein>
    <submittedName>
        <fullName evidence="4">Related to 1,4-butanediol diacrylate esterase</fullName>
    </submittedName>
</protein>
<dbReference type="Gene3D" id="3.40.710.10">
    <property type="entry name" value="DD-peptidase/beta-lactamase superfamily"/>
    <property type="match status" value="1"/>
</dbReference>
<keyword evidence="2" id="KW-0378">Hydrolase</keyword>
<dbReference type="PANTHER" id="PTHR43283">
    <property type="entry name" value="BETA-LACTAMASE-RELATED"/>
    <property type="match status" value="1"/>
</dbReference>
<name>A0A1L7X6P5_9HELO</name>
<sequence>MSTLEEKFEAATAAREIPGTILLATSSDGKFQYQKAFGPATPTKPLDLKATMILASCTKLMTTIAALQCVERGQIGLDDEVSGVLHELKDPKILTGFTEGENGEPIYEAAKTAITVRHLLTHTSGLGHDAMHPIYPKWRKAMGHPPYAGDVQQSLLHNITIPLMYEPGTSWSYGVSLDWVGELAARLNNTTLENFMEKNIWTPLGIKNLTFHQDLKPDVKKNLVKMTSRNGPEGAKYGMPQREAGKVEWSDEIIYEDPTKYEAGGGGAVGSPVEYLKIMHSILANDGKLLKWETIGEMFKPQLSAGPLKAWMDYIGVPFLQGAFSIPPAGTKMQWGIGGMLWDQDAETGKKKGTLCWSGLPNLIWTIDREAGLACMYAGNVIPFGDFKSGNFQVLFEKEIYARYEKFLKEGK</sequence>
<evidence type="ECO:0000313" key="5">
    <source>
        <dbReference type="Proteomes" id="UP000184330"/>
    </source>
</evidence>